<proteinExistence type="predicted"/>
<dbReference type="PANTHER" id="PTHR43649:SF12">
    <property type="entry name" value="DIACETYLCHITOBIOSE BINDING PROTEIN DASA"/>
    <property type="match status" value="1"/>
</dbReference>
<evidence type="ECO:0000256" key="1">
    <source>
        <dbReference type="SAM" id="SignalP"/>
    </source>
</evidence>
<name>A0A8J8MLA2_9FIRM</name>
<dbReference type="InterPro" id="IPR006059">
    <property type="entry name" value="SBP"/>
</dbReference>
<evidence type="ECO:0000313" key="3">
    <source>
        <dbReference type="Proteomes" id="UP000683246"/>
    </source>
</evidence>
<dbReference type="PROSITE" id="PS51257">
    <property type="entry name" value="PROKAR_LIPOPROTEIN"/>
    <property type="match status" value="1"/>
</dbReference>
<dbReference type="PANTHER" id="PTHR43649">
    <property type="entry name" value="ARABINOSE-BINDING PROTEIN-RELATED"/>
    <property type="match status" value="1"/>
</dbReference>
<dbReference type="RefSeq" id="WP_212694271.1">
    <property type="nucleotide sequence ID" value="NZ_CP058649.1"/>
</dbReference>
<organism evidence="2 3">
    <name type="scientific">Vallitalea pronyensis</name>
    <dbReference type="NCBI Taxonomy" id="1348613"/>
    <lineage>
        <taxon>Bacteria</taxon>
        <taxon>Bacillati</taxon>
        <taxon>Bacillota</taxon>
        <taxon>Clostridia</taxon>
        <taxon>Lachnospirales</taxon>
        <taxon>Vallitaleaceae</taxon>
        <taxon>Vallitalea</taxon>
    </lineage>
</organism>
<accession>A0A8J8MLA2</accession>
<feature type="chain" id="PRO_5039128442" evidence="1">
    <location>
        <begin position="21"/>
        <end position="432"/>
    </location>
</feature>
<dbReference type="KEGG" id="vpy:HZI73_15395"/>
<dbReference type="InterPro" id="IPR050490">
    <property type="entry name" value="Bact_solute-bd_prot1"/>
</dbReference>
<dbReference type="SUPFAM" id="SSF53850">
    <property type="entry name" value="Periplasmic binding protein-like II"/>
    <property type="match status" value="1"/>
</dbReference>
<sequence>MKKVLALVLAGVLMVGIVGCTTKKETKEQEDNGDKVTAEEGTVVIWAWDQNLPPIDLAVKKYEEANPDSNVTFDVQSVPDTVDKLSVFFSSGVKTDLPDLVLVDNLQIQSFLQQYPGKITNISAMGYDKHKQNFSAAHWDILSTDGSLYAFPFDIAPVMMQVNLDVVEAAGVDPDSLNTWNDVIAAAPAIKNAGYHVTSAFAEGSLIGMMQSAGIGIYDKEGHIDLLNPIAVEVIEKFMEMTQAGVQDPLVSGDAYNTGELAISLDPAWLIGEKMPIVPELSGKIKLYPIPAVADNYGQSYNDGGSSFILLETSKLKEAAYAMAEILTTDLEVQDVALAQGLMPGYIPAAELESFQTGLDYYNGQPVWQMLAESASDTLPIYVNKDYQVGKDALKNMVIDVINSGTNKSAIDILKEAATQIEMQTGRKVNQY</sequence>
<dbReference type="Pfam" id="PF01547">
    <property type="entry name" value="SBP_bac_1"/>
    <property type="match status" value="1"/>
</dbReference>
<dbReference type="AlphaFoldDB" id="A0A8J8MLA2"/>
<feature type="signal peptide" evidence="1">
    <location>
        <begin position="1"/>
        <end position="20"/>
    </location>
</feature>
<keyword evidence="1" id="KW-0732">Signal</keyword>
<evidence type="ECO:0000313" key="2">
    <source>
        <dbReference type="EMBL" id="QUI23586.1"/>
    </source>
</evidence>
<dbReference type="Proteomes" id="UP000683246">
    <property type="component" value="Chromosome"/>
</dbReference>
<dbReference type="EMBL" id="CP058649">
    <property type="protein sequence ID" value="QUI23586.1"/>
    <property type="molecule type" value="Genomic_DNA"/>
</dbReference>
<protein>
    <submittedName>
        <fullName evidence="2">Extracellular solute-binding protein</fullName>
    </submittedName>
</protein>
<dbReference type="Gene3D" id="3.40.190.10">
    <property type="entry name" value="Periplasmic binding protein-like II"/>
    <property type="match status" value="1"/>
</dbReference>
<reference evidence="2" key="1">
    <citation type="submission" date="2020-07" db="EMBL/GenBank/DDBJ databases">
        <title>Vallitalea pronyensis genome.</title>
        <authorList>
            <person name="Postec A."/>
        </authorList>
    </citation>
    <scope>NUCLEOTIDE SEQUENCE</scope>
    <source>
        <strain evidence="2">FatNI3</strain>
    </source>
</reference>
<gene>
    <name evidence="2" type="ORF">HZI73_15395</name>
</gene>
<keyword evidence="3" id="KW-1185">Reference proteome</keyword>